<dbReference type="EMBL" id="BSPX01000035">
    <property type="protein sequence ID" value="GLT22957.1"/>
    <property type="molecule type" value="Genomic_DNA"/>
</dbReference>
<dbReference type="InterPro" id="IPR045572">
    <property type="entry name" value="RE_endonuc_C"/>
</dbReference>
<comment type="caution">
    <text evidence="4">The sequence shown here is derived from an EMBL/GenBank/DDBJ whole genome shotgun (WGS) entry which is preliminary data.</text>
</comment>
<sequence>MPEAQLRCKPRTKQEETMKLHFESDLPYQAAAIEAVCDLFRGQEVCRSVFTVTAQALTDAGQQSFEGKQFTAEGGIGNALQLLADEELSENLRKVQLRNGLPPSEPLKAKQALDFTVEMETGTGKTYVYLRTVFELNQRYGFTKFVVVVPSVAIKEGVNKTLQITREHFESLYPGAKGYEFFQYDSDRLGEVRNFATNPNIQIMVITVGAINKFGDETAAAAEESDEAKRREKSKNKMYRTSEKTGGERPIDLIRNTHPILIVDEPQSVDGGIDGKGKKALAHMNPLCALRYSATHIDKHNMVYRLDAVDAYEQKLVKQIEVAAATVQGGNNKPYVKLLAVTNKKGVITASIEVDRQNASGAVRREPITVQDGFDLEQETGRPLYANVRIGEIRSAKADQFIELKVPGSEVFLRAGEAWGDVDAGAVQRAMIARTIKEHLDKEKRLHPLGVKVLSLFFIDEVSKYRQYDEQGNPVKGEYALMFEEEYTRLARHPDYQSLFAEVDLSAAASEVHNGYFSIDKKKIGGKTVEVLKDTSGSTAADDDTYNLIMRDKEKLLGFSSPLKFIFSHSALKEGWDNPNVFQICNFSTRETERWRRQTIGRGLRLCVNQKGERLRGFEVNTLTVIATESYEQFAENLQRDIENDTGIQFGVVQNHEFAGIAVTQANGEVESIGFEASKALWAHLKSQGYIDSKGKVQDTLREALKNGTLALPEQFNAQREQIAAVLKKLTGKLEIKNADERRHIPVRKSVLVSPDFKELWDRIKHKTTYRVHFDNDKLIENCIDALNSMPSVAKTRLQWKKAGMSITKSGVDASVLAISEPVALYESDIELPDLLTELQDRTQLTRKTIAHILTKSTRLNEFKRNPQQFIELTADAINRSKRMALVDGIKYRRLGDEEYYAQELFETQELTGYLKNLVQDTQKSVYQHVVYDSNIERDFAEALEKNEAIKVYAKLPGWFKVPTPLGSYNPDWAVLVELNGQDRLYFVVETKSSLFEEDLRDRESGKIKCATAHFMALSIDEKPAFYGKFTSVDGLLAYESTC</sequence>
<dbReference type="Pfam" id="PF19778">
    <property type="entry name" value="RE_endonuc"/>
    <property type="match status" value="1"/>
</dbReference>
<feature type="domain" description="Type III restriction enzyme C-terminal endonuclease" evidence="3">
    <location>
        <begin position="923"/>
        <end position="1019"/>
    </location>
</feature>
<evidence type="ECO:0000313" key="5">
    <source>
        <dbReference type="Proteomes" id="UP001157167"/>
    </source>
</evidence>
<evidence type="ECO:0000256" key="1">
    <source>
        <dbReference type="SAM" id="MobiDB-lite"/>
    </source>
</evidence>
<dbReference type="InterPro" id="IPR027417">
    <property type="entry name" value="P-loop_NTPase"/>
</dbReference>
<proteinExistence type="predicted"/>
<name>A0ABQ6FBL3_9RHOO</name>
<organism evidence="4 5">
    <name type="scientific">Zoogloea oryzae</name>
    <dbReference type="NCBI Taxonomy" id="310767"/>
    <lineage>
        <taxon>Bacteria</taxon>
        <taxon>Pseudomonadati</taxon>
        <taxon>Pseudomonadota</taxon>
        <taxon>Betaproteobacteria</taxon>
        <taxon>Rhodocyclales</taxon>
        <taxon>Zoogloeaceae</taxon>
        <taxon>Zoogloea</taxon>
    </lineage>
</organism>
<dbReference type="InterPro" id="IPR006935">
    <property type="entry name" value="Helicase/UvrB_N"/>
</dbReference>
<dbReference type="GO" id="GO:0004519">
    <property type="term" value="F:endonuclease activity"/>
    <property type="evidence" value="ECO:0007669"/>
    <property type="project" value="UniProtKB-KW"/>
</dbReference>
<dbReference type="Gene3D" id="3.40.50.300">
    <property type="entry name" value="P-loop containing nucleotide triphosphate hydrolases"/>
    <property type="match status" value="2"/>
</dbReference>
<evidence type="ECO:0000313" key="4">
    <source>
        <dbReference type="EMBL" id="GLT22957.1"/>
    </source>
</evidence>
<feature type="compositionally biased region" description="Basic and acidic residues" evidence="1">
    <location>
        <begin position="240"/>
        <end position="250"/>
    </location>
</feature>
<keyword evidence="4" id="KW-0255">Endonuclease</keyword>
<reference evidence="5" key="1">
    <citation type="journal article" date="2019" name="Int. J. Syst. Evol. Microbiol.">
        <title>The Global Catalogue of Microorganisms (GCM) 10K type strain sequencing project: providing services to taxonomists for standard genome sequencing and annotation.</title>
        <authorList>
            <consortium name="The Broad Institute Genomics Platform"/>
            <consortium name="The Broad Institute Genome Sequencing Center for Infectious Disease"/>
            <person name="Wu L."/>
            <person name="Ma J."/>
        </authorList>
    </citation>
    <scope>NUCLEOTIDE SEQUENCE [LARGE SCALE GENOMIC DNA]</scope>
    <source>
        <strain evidence="5">NBRC 102407</strain>
    </source>
</reference>
<dbReference type="RefSeq" id="WP_284188218.1">
    <property type="nucleotide sequence ID" value="NZ_BSPX01000035.1"/>
</dbReference>
<dbReference type="Proteomes" id="UP001157167">
    <property type="component" value="Unassembled WGS sequence"/>
</dbReference>
<keyword evidence="5" id="KW-1185">Reference proteome</keyword>
<evidence type="ECO:0000259" key="2">
    <source>
        <dbReference type="Pfam" id="PF04851"/>
    </source>
</evidence>
<keyword evidence="4" id="KW-0540">Nuclease</keyword>
<gene>
    <name evidence="4" type="primary">res</name>
    <name evidence="4" type="ORF">GCM10007933_24180</name>
</gene>
<feature type="region of interest" description="Disordered" evidence="1">
    <location>
        <begin position="220"/>
        <end position="250"/>
    </location>
</feature>
<evidence type="ECO:0000259" key="3">
    <source>
        <dbReference type="Pfam" id="PF19778"/>
    </source>
</evidence>
<protein>
    <submittedName>
        <fullName evidence="4">Type III restriction endonuclease subunit R</fullName>
    </submittedName>
</protein>
<dbReference type="SUPFAM" id="SSF52540">
    <property type="entry name" value="P-loop containing nucleoside triphosphate hydrolases"/>
    <property type="match status" value="2"/>
</dbReference>
<feature type="domain" description="Helicase/UvrB N-terminal" evidence="2">
    <location>
        <begin position="89"/>
        <end position="295"/>
    </location>
</feature>
<dbReference type="Pfam" id="PF04851">
    <property type="entry name" value="ResIII"/>
    <property type="match status" value="1"/>
</dbReference>
<keyword evidence="4" id="KW-0378">Hydrolase</keyword>
<accession>A0ABQ6FBL3</accession>